<feature type="transmembrane region" description="Helical" evidence="6">
    <location>
        <begin position="307"/>
        <end position="327"/>
    </location>
</feature>
<feature type="transmembrane region" description="Helical" evidence="6">
    <location>
        <begin position="395"/>
        <end position="418"/>
    </location>
</feature>
<protein>
    <recommendedName>
        <fullName evidence="8">Polysaccharide biosynthesis protein</fullName>
    </recommendedName>
</protein>
<dbReference type="AlphaFoldDB" id="A0A7C3WQW4"/>
<dbReference type="PANTHER" id="PTHR30250:SF11">
    <property type="entry name" value="O-ANTIGEN TRANSPORTER-RELATED"/>
    <property type="match status" value="1"/>
</dbReference>
<evidence type="ECO:0008006" key="8">
    <source>
        <dbReference type="Google" id="ProtNLM"/>
    </source>
</evidence>
<evidence type="ECO:0000256" key="1">
    <source>
        <dbReference type="ARBA" id="ARBA00004651"/>
    </source>
</evidence>
<dbReference type="Pfam" id="PF01943">
    <property type="entry name" value="Polysacc_synt"/>
    <property type="match status" value="1"/>
</dbReference>
<keyword evidence="5 6" id="KW-0472">Membrane</keyword>
<gene>
    <name evidence="7" type="ORF">ENV62_03015</name>
</gene>
<keyword evidence="4 6" id="KW-1133">Transmembrane helix</keyword>
<keyword evidence="2" id="KW-1003">Cell membrane</keyword>
<sequence length="488" mass="52112">MNLRRRFTHGLFWSLLGITGARFFSLAATAAIARLLGKDAFGALGIIQSTLGFLGVFACFGLGPTATRYVAELRNRDRERCGHLIALCQLAALITGGTLTLVLFLAAPWLARQTLKAPNLGFALQFSAPLLLIAAFLGVQTGCLSGFQAFRALARISIWQGAAALPLAVILVFCAGLSGAVLSLVFAALLGVFLSSQALIRECRAFGITTFYRRCWTEHHAFWRFSLPAVLAGSLYSPVTWAAQAILVRQPAGYSEMGLFYAASKLQVLLMFASHAVGLVTGPLLAEIYGSRDPRFFARAINVNLTASWTLALPAGFLLIGAGPWLMALFGPAFREGRLVPAILVCVAVLNLAHEALNQALVSSGRMWAGCTIHLGFALTLLTTAWILVPARGALGLALAYFLAYACQTLGALLYTGFRWGPESVAASGGLAALTGLMFLFSLIIDRFADGTLMLFSVLFAFVSLAWSWRLLPADGRRQLLALAGLGG</sequence>
<evidence type="ECO:0000256" key="2">
    <source>
        <dbReference type="ARBA" id="ARBA00022475"/>
    </source>
</evidence>
<reference evidence="7" key="1">
    <citation type="journal article" date="2020" name="mSystems">
        <title>Genome- and Community-Level Interaction Insights into Carbon Utilization and Element Cycling Functions of Hydrothermarchaeota in Hydrothermal Sediment.</title>
        <authorList>
            <person name="Zhou Z."/>
            <person name="Liu Y."/>
            <person name="Xu W."/>
            <person name="Pan J."/>
            <person name="Luo Z.H."/>
            <person name="Li M."/>
        </authorList>
    </citation>
    <scope>NUCLEOTIDE SEQUENCE [LARGE SCALE GENOMIC DNA]</scope>
    <source>
        <strain evidence="7">SpSt-776</strain>
    </source>
</reference>
<dbReference type="EMBL" id="DTHB01000026">
    <property type="protein sequence ID" value="HGB14195.1"/>
    <property type="molecule type" value="Genomic_DNA"/>
</dbReference>
<accession>A0A7C3WQW4</accession>
<evidence type="ECO:0000256" key="5">
    <source>
        <dbReference type="ARBA" id="ARBA00023136"/>
    </source>
</evidence>
<evidence type="ECO:0000256" key="3">
    <source>
        <dbReference type="ARBA" id="ARBA00022692"/>
    </source>
</evidence>
<feature type="transmembrane region" description="Helical" evidence="6">
    <location>
        <begin position="122"/>
        <end position="140"/>
    </location>
</feature>
<dbReference type="PANTHER" id="PTHR30250">
    <property type="entry name" value="PST FAMILY PREDICTED COLANIC ACID TRANSPORTER"/>
    <property type="match status" value="1"/>
</dbReference>
<comment type="caution">
    <text evidence="7">The sequence shown here is derived from an EMBL/GenBank/DDBJ whole genome shotgun (WGS) entry which is preliminary data.</text>
</comment>
<feature type="transmembrane region" description="Helical" evidence="6">
    <location>
        <begin position="425"/>
        <end position="445"/>
    </location>
</feature>
<evidence type="ECO:0000256" key="4">
    <source>
        <dbReference type="ARBA" id="ARBA00022989"/>
    </source>
</evidence>
<dbReference type="GO" id="GO:0005886">
    <property type="term" value="C:plasma membrane"/>
    <property type="evidence" value="ECO:0007669"/>
    <property type="project" value="UniProtKB-SubCell"/>
</dbReference>
<comment type="subcellular location">
    <subcellularLocation>
        <location evidence="1">Cell membrane</location>
        <topology evidence="1">Multi-pass membrane protein</topology>
    </subcellularLocation>
</comment>
<feature type="transmembrane region" description="Helical" evidence="6">
    <location>
        <begin position="152"/>
        <end position="173"/>
    </location>
</feature>
<feature type="transmembrane region" description="Helical" evidence="6">
    <location>
        <begin position="266"/>
        <end position="286"/>
    </location>
</feature>
<dbReference type="InterPro" id="IPR050833">
    <property type="entry name" value="Poly_Biosynth_Transport"/>
</dbReference>
<feature type="transmembrane region" description="Helical" evidence="6">
    <location>
        <begin position="40"/>
        <end position="63"/>
    </location>
</feature>
<dbReference type="InterPro" id="IPR002797">
    <property type="entry name" value="Polysacc_synth"/>
</dbReference>
<feature type="transmembrane region" description="Helical" evidence="6">
    <location>
        <begin position="179"/>
        <end position="200"/>
    </location>
</feature>
<feature type="transmembrane region" description="Helical" evidence="6">
    <location>
        <begin position="451"/>
        <end position="472"/>
    </location>
</feature>
<feature type="transmembrane region" description="Helical" evidence="6">
    <location>
        <begin position="221"/>
        <end position="246"/>
    </location>
</feature>
<feature type="transmembrane region" description="Helical" evidence="6">
    <location>
        <begin position="369"/>
        <end position="389"/>
    </location>
</feature>
<evidence type="ECO:0000313" key="7">
    <source>
        <dbReference type="EMBL" id="HGB14195.1"/>
    </source>
</evidence>
<feature type="transmembrane region" description="Helical" evidence="6">
    <location>
        <begin position="84"/>
        <end position="110"/>
    </location>
</feature>
<organism evidence="7">
    <name type="scientific">Desulfobacca acetoxidans</name>
    <dbReference type="NCBI Taxonomy" id="60893"/>
    <lineage>
        <taxon>Bacteria</taxon>
        <taxon>Pseudomonadati</taxon>
        <taxon>Thermodesulfobacteriota</taxon>
        <taxon>Desulfobaccia</taxon>
        <taxon>Desulfobaccales</taxon>
        <taxon>Desulfobaccaceae</taxon>
        <taxon>Desulfobacca</taxon>
    </lineage>
</organism>
<keyword evidence="3 6" id="KW-0812">Transmembrane</keyword>
<name>A0A7C3WQW4_9BACT</name>
<evidence type="ECO:0000256" key="6">
    <source>
        <dbReference type="SAM" id="Phobius"/>
    </source>
</evidence>
<proteinExistence type="predicted"/>